<evidence type="ECO:0000313" key="6">
    <source>
        <dbReference type="EMBL" id="KAF7258109.1"/>
    </source>
</evidence>
<evidence type="ECO:0000259" key="5">
    <source>
        <dbReference type="Pfam" id="PF00501"/>
    </source>
</evidence>
<dbReference type="Pfam" id="PF00501">
    <property type="entry name" value="AMP-binding"/>
    <property type="match status" value="1"/>
</dbReference>
<feature type="domain" description="AMP-dependent synthetase/ligase" evidence="5">
    <location>
        <begin position="89"/>
        <end position="201"/>
    </location>
</feature>
<gene>
    <name evidence="6" type="ORF">EG68_04920</name>
</gene>
<dbReference type="OrthoDB" id="1700726at2759"/>
<dbReference type="GO" id="GO:0004467">
    <property type="term" value="F:long-chain fatty acid-CoA ligase activity"/>
    <property type="evidence" value="ECO:0007669"/>
    <property type="project" value="UniProtKB-EC"/>
</dbReference>
<dbReference type="Gene3D" id="3.40.50.12780">
    <property type="entry name" value="N-terminal domain of ligase-like"/>
    <property type="match status" value="1"/>
</dbReference>
<dbReference type="EMBL" id="JTDE01001937">
    <property type="protein sequence ID" value="KAF7258109.1"/>
    <property type="molecule type" value="Genomic_DNA"/>
</dbReference>
<protein>
    <recommendedName>
        <fullName evidence="3">long-chain-fatty-acid--CoA ligase</fullName>
        <ecNumber evidence="3">6.2.1.3</ecNumber>
    </recommendedName>
</protein>
<dbReference type="EC" id="6.2.1.3" evidence="3"/>
<accession>A0A8S9YSZ1</accession>
<evidence type="ECO:0000256" key="2">
    <source>
        <dbReference type="ARBA" id="ARBA00022832"/>
    </source>
</evidence>
<proteinExistence type="predicted"/>
<evidence type="ECO:0000256" key="4">
    <source>
        <dbReference type="SAM" id="MobiDB-lite"/>
    </source>
</evidence>
<evidence type="ECO:0000256" key="3">
    <source>
        <dbReference type="ARBA" id="ARBA00026121"/>
    </source>
</evidence>
<dbReference type="Proteomes" id="UP000822476">
    <property type="component" value="Unassembled WGS sequence"/>
</dbReference>
<dbReference type="GO" id="GO:0016020">
    <property type="term" value="C:membrane"/>
    <property type="evidence" value="ECO:0007669"/>
    <property type="project" value="TreeGrafter"/>
</dbReference>
<dbReference type="GO" id="GO:0005783">
    <property type="term" value="C:endoplasmic reticulum"/>
    <property type="evidence" value="ECO:0007669"/>
    <property type="project" value="TreeGrafter"/>
</dbReference>
<sequence length="234" mass="26352">MPGLRVKSSSSRGLYRHKKHRSAKSDADGHYGQHSMITNSEEGIHISVASIAFAEQYSQLKTVHDVFEYGCNISKFLSCIGTRSSTDRSYSWLTYTEVNDKLRAFGSGLHKLVGWKPDSDNIIASYGRNSPAWLIAQLACAAYSYVFLPLYEALDMGALNLILKQTQPRVILCYSAKEAESVVRCQSLSTCLIIVRESEDADRLRGEYADRVKMFYFEEFLRQGTSNFQPETGD</sequence>
<dbReference type="PANTHER" id="PTHR43272">
    <property type="entry name" value="LONG-CHAIN-FATTY-ACID--COA LIGASE"/>
    <property type="match status" value="1"/>
</dbReference>
<keyword evidence="1" id="KW-0436">Ligase</keyword>
<keyword evidence="2" id="KW-0443">Lipid metabolism</keyword>
<dbReference type="InterPro" id="IPR000873">
    <property type="entry name" value="AMP-dep_synth/lig_dom"/>
</dbReference>
<reference evidence="6" key="1">
    <citation type="submission" date="2019-07" db="EMBL/GenBank/DDBJ databases">
        <title>Annotation for the trematode Paragonimus miyazaki's.</title>
        <authorList>
            <person name="Choi Y.-J."/>
        </authorList>
    </citation>
    <scope>NUCLEOTIDE SEQUENCE</scope>
    <source>
        <strain evidence="6">Japan</strain>
    </source>
</reference>
<evidence type="ECO:0000313" key="7">
    <source>
        <dbReference type="Proteomes" id="UP000822476"/>
    </source>
</evidence>
<keyword evidence="2" id="KW-0276">Fatty acid metabolism</keyword>
<dbReference type="AlphaFoldDB" id="A0A8S9YSZ1"/>
<comment type="caution">
    <text evidence="6">The sequence shown here is derived from an EMBL/GenBank/DDBJ whole genome shotgun (WGS) entry which is preliminary data.</text>
</comment>
<dbReference type="SUPFAM" id="SSF56801">
    <property type="entry name" value="Acetyl-CoA synthetase-like"/>
    <property type="match status" value="1"/>
</dbReference>
<name>A0A8S9YSZ1_9TREM</name>
<dbReference type="InterPro" id="IPR042099">
    <property type="entry name" value="ANL_N_sf"/>
</dbReference>
<keyword evidence="7" id="KW-1185">Reference proteome</keyword>
<dbReference type="PANTHER" id="PTHR43272:SF107">
    <property type="entry name" value="LONG-CHAIN-FATTY-ACID--COA LIGASE 5"/>
    <property type="match status" value="1"/>
</dbReference>
<evidence type="ECO:0000256" key="1">
    <source>
        <dbReference type="ARBA" id="ARBA00022598"/>
    </source>
</evidence>
<feature type="region of interest" description="Disordered" evidence="4">
    <location>
        <begin position="1"/>
        <end position="34"/>
    </location>
</feature>
<organism evidence="6 7">
    <name type="scientific">Paragonimus skrjabini miyazakii</name>
    <dbReference type="NCBI Taxonomy" id="59628"/>
    <lineage>
        <taxon>Eukaryota</taxon>
        <taxon>Metazoa</taxon>
        <taxon>Spiralia</taxon>
        <taxon>Lophotrochozoa</taxon>
        <taxon>Platyhelminthes</taxon>
        <taxon>Trematoda</taxon>
        <taxon>Digenea</taxon>
        <taxon>Plagiorchiida</taxon>
        <taxon>Troglotremata</taxon>
        <taxon>Troglotrematidae</taxon>
        <taxon>Paragonimus</taxon>
    </lineage>
</organism>